<gene>
    <name evidence="6" type="ORF">ACFQDM_06500</name>
</gene>
<dbReference type="GO" id="GO:0016757">
    <property type="term" value="F:glycosyltransferase activity"/>
    <property type="evidence" value="ECO:0007669"/>
    <property type="project" value="UniProtKB-KW"/>
</dbReference>
<sequence length="477" mass="53486">MTDWLIGSLSDIAAWATLFIVLVGLAQNTIYILQLILAARELTANPPIHRLALLWKRYADLAPPIALLSPAYNEERSIVDSVRSMLALEYPAFEVIVINDGSKDSTLQTLKDAFDLQPLSRAFPTDIDHKPIRGIYSAPRIPRLIVIDKENGGKADALNAGINVSRAPVFCSMDADSILESDSLIRAVRPFIDDPGNVIAVGGTVRLANGSRIEDGRVTEVRVPTNPLALFQVIEYLRAFLMARLAWSKLGTLTIISGAFGLFRRAPVIEVGGYQRGTVGEDMELVIKLHKYCRQSKRPYRIAYIPEPVCWTEAPETLKILRRQRARWHRGSLETFFRHAGMFLNPRYGRVGVVGFGNIFFIDVLGPIVEVLGYILIPVFWLTGILSIEYLLAYLAVSFTFGITVSVCSLALEEVQLKRFPRVRHLLLLTLIAILENFGYRQINNFWRILGTWQYLKGSESWGEMTRKGFGPKPGNN</sequence>
<dbReference type="CDD" id="cd06423">
    <property type="entry name" value="CESA_like"/>
    <property type="match status" value="1"/>
</dbReference>
<dbReference type="SUPFAM" id="SSF53448">
    <property type="entry name" value="Nucleotide-diphospho-sugar transferases"/>
    <property type="match status" value="1"/>
</dbReference>
<evidence type="ECO:0000313" key="6">
    <source>
        <dbReference type="EMBL" id="MFC6197721.1"/>
    </source>
</evidence>
<comment type="caution">
    <text evidence="6">The sequence shown here is derived from an EMBL/GenBank/DDBJ whole genome shotgun (WGS) entry which is preliminary data.</text>
</comment>
<evidence type="ECO:0000256" key="3">
    <source>
        <dbReference type="ARBA" id="ARBA00022679"/>
    </source>
</evidence>
<evidence type="ECO:0000256" key="2">
    <source>
        <dbReference type="ARBA" id="ARBA00022676"/>
    </source>
</evidence>
<proteinExistence type="inferred from homology"/>
<organism evidence="6 7">
    <name type="scientific">Ponticaulis profundi</name>
    <dbReference type="NCBI Taxonomy" id="2665222"/>
    <lineage>
        <taxon>Bacteria</taxon>
        <taxon>Pseudomonadati</taxon>
        <taxon>Pseudomonadota</taxon>
        <taxon>Alphaproteobacteria</taxon>
        <taxon>Hyphomonadales</taxon>
        <taxon>Hyphomonadaceae</taxon>
        <taxon>Ponticaulis</taxon>
    </lineage>
</organism>
<dbReference type="InterPro" id="IPR001173">
    <property type="entry name" value="Glyco_trans_2-like"/>
</dbReference>
<dbReference type="EC" id="2.4.-.-" evidence="6"/>
<accession>A0ABW1S910</accession>
<evidence type="ECO:0000256" key="1">
    <source>
        <dbReference type="ARBA" id="ARBA00006739"/>
    </source>
</evidence>
<evidence type="ECO:0000313" key="7">
    <source>
        <dbReference type="Proteomes" id="UP001596303"/>
    </source>
</evidence>
<name>A0ABW1S910_9PROT</name>
<dbReference type="Gene3D" id="3.90.550.10">
    <property type="entry name" value="Spore Coat Polysaccharide Biosynthesis Protein SpsA, Chain A"/>
    <property type="match status" value="1"/>
</dbReference>
<comment type="similarity">
    <text evidence="1">Belongs to the glycosyltransferase 2 family.</text>
</comment>
<dbReference type="RefSeq" id="WP_377377020.1">
    <property type="nucleotide sequence ID" value="NZ_JBHSSW010000005.1"/>
</dbReference>
<keyword evidence="4" id="KW-0472">Membrane</keyword>
<reference evidence="7" key="1">
    <citation type="journal article" date="2019" name="Int. J. Syst. Evol. Microbiol.">
        <title>The Global Catalogue of Microorganisms (GCM) 10K type strain sequencing project: providing services to taxonomists for standard genome sequencing and annotation.</title>
        <authorList>
            <consortium name="The Broad Institute Genomics Platform"/>
            <consortium name="The Broad Institute Genome Sequencing Center for Infectious Disease"/>
            <person name="Wu L."/>
            <person name="Ma J."/>
        </authorList>
    </citation>
    <scope>NUCLEOTIDE SEQUENCE [LARGE SCALE GENOMIC DNA]</scope>
    <source>
        <strain evidence="7">CGMCC-1.15741</strain>
    </source>
</reference>
<feature type="transmembrane region" description="Helical" evidence="4">
    <location>
        <begin position="12"/>
        <end position="33"/>
    </location>
</feature>
<keyword evidence="2 6" id="KW-0328">Glycosyltransferase</keyword>
<feature type="transmembrane region" description="Helical" evidence="4">
    <location>
        <begin position="351"/>
        <end position="379"/>
    </location>
</feature>
<keyword evidence="4" id="KW-1133">Transmembrane helix</keyword>
<dbReference type="InterPro" id="IPR029044">
    <property type="entry name" value="Nucleotide-diphossugar_trans"/>
</dbReference>
<dbReference type="PANTHER" id="PTHR43630">
    <property type="entry name" value="POLY-BETA-1,6-N-ACETYL-D-GLUCOSAMINE SYNTHASE"/>
    <property type="match status" value="1"/>
</dbReference>
<dbReference type="Pfam" id="PF00535">
    <property type="entry name" value="Glycos_transf_2"/>
    <property type="match status" value="1"/>
</dbReference>
<dbReference type="EMBL" id="JBHSSW010000005">
    <property type="protein sequence ID" value="MFC6197721.1"/>
    <property type="molecule type" value="Genomic_DNA"/>
</dbReference>
<evidence type="ECO:0000256" key="4">
    <source>
        <dbReference type="SAM" id="Phobius"/>
    </source>
</evidence>
<protein>
    <submittedName>
        <fullName evidence="6">Glycosyltransferase</fullName>
        <ecNumber evidence="6">2.4.-.-</ecNumber>
    </submittedName>
</protein>
<feature type="domain" description="Glycosyltransferase 2-like" evidence="5">
    <location>
        <begin position="70"/>
        <end position="269"/>
    </location>
</feature>
<keyword evidence="3 6" id="KW-0808">Transferase</keyword>
<dbReference type="PANTHER" id="PTHR43630:SF1">
    <property type="entry name" value="POLY-BETA-1,6-N-ACETYL-D-GLUCOSAMINE SYNTHASE"/>
    <property type="match status" value="1"/>
</dbReference>
<keyword evidence="7" id="KW-1185">Reference proteome</keyword>
<feature type="transmembrane region" description="Helical" evidence="4">
    <location>
        <begin position="391"/>
        <end position="412"/>
    </location>
</feature>
<keyword evidence="4" id="KW-0812">Transmembrane</keyword>
<dbReference type="Proteomes" id="UP001596303">
    <property type="component" value="Unassembled WGS sequence"/>
</dbReference>
<evidence type="ECO:0000259" key="5">
    <source>
        <dbReference type="Pfam" id="PF00535"/>
    </source>
</evidence>